<reference evidence="1 2" key="1">
    <citation type="journal article" date="2019" name="Int. J. Syst. Evol. Microbiol.">
        <title>Clostridium fermenticellae sp. nov., isolated from the mud in a fermentation cellar for the production of the Chinese liquor, baijiu.</title>
        <authorList>
            <person name="Xu P.X."/>
            <person name="Chai L.J."/>
            <person name="Qiu T."/>
            <person name="Zhang X.J."/>
            <person name="Lu Z.M."/>
            <person name="Xiao C."/>
            <person name="Wang S.T."/>
            <person name="Shen C.H."/>
            <person name="Shi J.S."/>
            <person name="Xu Z.H."/>
        </authorList>
    </citation>
    <scope>NUCLEOTIDE SEQUENCE [LARGE SCALE GENOMIC DNA]</scope>
    <source>
        <strain evidence="1 2">JN500901</strain>
    </source>
</reference>
<dbReference type="OrthoDB" id="5638364at2"/>
<gene>
    <name evidence="1" type="ORF">D4Z93_08010</name>
</gene>
<protein>
    <submittedName>
        <fullName evidence="1">Uncharacterized protein</fullName>
    </submittedName>
</protein>
<evidence type="ECO:0000313" key="1">
    <source>
        <dbReference type="EMBL" id="AYD40472.1"/>
    </source>
</evidence>
<accession>A0A386H440</accession>
<dbReference type="Proteomes" id="UP000266301">
    <property type="component" value="Chromosome"/>
</dbReference>
<dbReference type="KEGG" id="cfer:D4Z93_08010"/>
<sequence>MKIDFTKEQFKILMELVYLGNTIINDFNIPSERETEYENMENYIYSFCSDFGYREYVDYSNEYKVFCPTNKFDREVESKIRSYDENVFYRELVNRLAKRDAKKEFSKRVNQDNFSEFLKLQFEIEEKYDEELLNNDLENIKVDFKSNNVKKNVLK</sequence>
<name>A0A386H440_9CLOT</name>
<proteinExistence type="predicted"/>
<keyword evidence="2" id="KW-1185">Reference proteome</keyword>
<organism evidence="1 2">
    <name type="scientific">Clostridium fermenticellae</name>
    <dbReference type="NCBI Taxonomy" id="2068654"/>
    <lineage>
        <taxon>Bacteria</taxon>
        <taxon>Bacillati</taxon>
        <taxon>Bacillota</taxon>
        <taxon>Clostridia</taxon>
        <taxon>Eubacteriales</taxon>
        <taxon>Clostridiaceae</taxon>
        <taxon>Clostridium</taxon>
    </lineage>
</organism>
<dbReference type="AlphaFoldDB" id="A0A386H440"/>
<evidence type="ECO:0000313" key="2">
    <source>
        <dbReference type="Proteomes" id="UP000266301"/>
    </source>
</evidence>
<dbReference type="EMBL" id="CP032416">
    <property type="protein sequence ID" value="AYD40472.1"/>
    <property type="molecule type" value="Genomic_DNA"/>
</dbReference>
<dbReference type="RefSeq" id="WP_119972264.1">
    <property type="nucleotide sequence ID" value="NZ_CP032416.1"/>
</dbReference>